<dbReference type="GO" id="GO:0016757">
    <property type="term" value="F:glycosyltransferase activity"/>
    <property type="evidence" value="ECO:0007669"/>
    <property type="project" value="UniProtKB-KW"/>
</dbReference>
<keyword evidence="3" id="KW-0808">Transferase</keyword>
<evidence type="ECO:0000256" key="3">
    <source>
        <dbReference type="ARBA" id="ARBA00022679"/>
    </source>
</evidence>
<reference evidence="7" key="1">
    <citation type="submission" date="2017-02" db="UniProtKB">
        <authorList>
            <consortium name="WormBaseParasite"/>
        </authorList>
    </citation>
    <scope>IDENTIFICATION</scope>
</reference>
<evidence type="ECO:0000256" key="2">
    <source>
        <dbReference type="ARBA" id="ARBA00022676"/>
    </source>
</evidence>
<keyword evidence="4" id="KW-0472">Membrane</keyword>
<dbReference type="PANTHER" id="PTHR46671:SF7">
    <property type="entry name" value="CORE-2_I-BRANCHING ENZYME"/>
    <property type="match status" value="1"/>
</dbReference>
<sequence length="225" mass="25555">MVEILTVLNGSNDINVGHPNADRVPNGAPWTFRALTLFNDDKQNDDRKLRIAKGSTSAALSRAFVKFVVDKLNLTILLDKFDRLSYGVDEMLFSSLHSEDSLDAPGGFTRQCIDVYNNMITRYVVWKKSTKRCGSGYYRHDICVFGIADLPTLNSSGALFANKMLPEYDYTAIGCWAHALHHRIYSGTKIKPEKLNYYASRLPVRFHNERERWRSNLAAFNCSCC</sequence>
<dbReference type="Proteomes" id="UP000050640">
    <property type="component" value="Unplaced"/>
</dbReference>
<protein>
    <submittedName>
        <fullName evidence="7">Transposase</fullName>
    </submittedName>
</protein>
<name>A0A0R3RHG6_9BILA</name>
<evidence type="ECO:0000256" key="1">
    <source>
        <dbReference type="ARBA" id="ARBA00004606"/>
    </source>
</evidence>
<accession>A0A0R3RHG6</accession>
<dbReference type="WBParaSite" id="EEL_0000088901-mRNA-1">
    <property type="protein sequence ID" value="EEL_0000088901-mRNA-1"/>
    <property type="gene ID" value="EEL_0000088901"/>
</dbReference>
<evidence type="ECO:0000256" key="4">
    <source>
        <dbReference type="ARBA" id="ARBA00023136"/>
    </source>
</evidence>
<dbReference type="STRING" id="1147741.A0A0R3RHG6"/>
<dbReference type="GO" id="GO:0016020">
    <property type="term" value="C:membrane"/>
    <property type="evidence" value="ECO:0007669"/>
    <property type="project" value="UniProtKB-SubCell"/>
</dbReference>
<dbReference type="PANTHER" id="PTHR46671">
    <property type="entry name" value="PROTEIN CBG11221"/>
    <property type="match status" value="1"/>
</dbReference>
<evidence type="ECO:0000313" key="7">
    <source>
        <dbReference type="WBParaSite" id="EEL_0000088901-mRNA-1"/>
    </source>
</evidence>
<keyword evidence="2" id="KW-0328">Glycosyltransferase</keyword>
<evidence type="ECO:0000256" key="5">
    <source>
        <dbReference type="ARBA" id="ARBA00023180"/>
    </source>
</evidence>
<keyword evidence="6" id="KW-1185">Reference proteome</keyword>
<proteinExistence type="predicted"/>
<organism evidence="6 7">
    <name type="scientific">Elaeophora elaphi</name>
    <dbReference type="NCBI Taxonomy" id="1147741"/>
    <lineage>
        <taxon>Eukaryota</taxon>
        <taxon>Metazoa</taxon>
        <taxon>Ecdysozoa</taxon>
        <taxon>Nematoda</taxon>
        <taxon>Chromadorea</taxon>
        <taxon>Rhabditida</taxon>
        <taxon>Spirurina</taxon>
        <taxon>Spiruromorpha</taxon>
        <taxon>Filarioidea</taxon>
        <taxon>Onchocercidae</taxon>
        <taxon>Elaeophora</taxon>
    </lineage>
</organism>
<dbReference type="Pfam" id="PF02485">
    <property type="entry name" value="Branch"/>
    <property type="match status" value="1"/>
</dbReference>
<evidence type="ECO:0000313" key="6">
    <source>
        <dbReference type="Proteomes" id="UP000050640"/>
    </source>
</evidence>
<dbReference type="AlphaFoldDB" id="A0A0R3RHG6"/>
<comment type="subcellular location">
    <subcellularLocation>
        <location evidence="1">Membrane</location>
        <topology evidence="1">Single-pass type II membrane protein</topology>
    </subcellularLocation>
</comment>
<keyword evidence="5" id="KW-0325">Glycoprotein</keyword>
<dbReference type="InterPro" id="IPR003406">
    <property type="entry name" value="Glyco_trans_14"/>
</dbReference>